<comment type="similarity">
    <text evidence="2">Belongs to the bacterial solute-binding protein 5 family.</text>
</comment>
<dbReference type="EMBL" id="JAVREL010000029">
    <property type="protein sequence ID" value="MDT0347248.1"/>
    <property type="molecule type" value="Genomic_DNA"/>
</dbReference>
<proteinExistence type="inferred from homology"/>
<dbReference type="InterPro" id="IPR000914">
    <property type="entry name" value="SBP_5_dom"/>
</dbReference>
<keyword evidence="4" id="KW-0732">Signal</keyword>
<evidence type="ECO:0000259" key="5">
    <source>
        <dbReference type="Pfam" id="PF00496"/>
    </source>
</evidence>
<protein>
    <submittedName>
        <fullName evidence="6">ABC transporter substrate-binding protein</fullName>
    </submittedName>
</protein>
<evidence type="ECO:0000256" key="3">
    <source>
        <dbReference type="ARBA" id="ARBA00022448"/>
    </source>
</evidence>
<name>A0ABU2N165_9ACTN</name>
<evidence type="ECO:0000313" key="7">
    <source>
        <dbReference type="Proteomes" id="UP001183246"/>
    </source>
</evidence>
<organism evidence="6 7">
    <name type="scientific">Streptomyces litchfieldiae</name>
    <dbReference type="NCBI Taxonomy" id="3075543"/>
    <lineage>
        <taxon>Bacteria</taxon>
        <taxon>Bacillati</taxon>
        <taxon>Actinomycetota</taxon>
        <taxon>Actinomycetes</taxon>
        <taxon>Kitasatosporales</taxon>
        <taxon>Streptomycetaceae</taxon>
        <taxon>Streptomyces</taxon>
    </lineage>
</organism>
<reference evidence="7" key="1">
    <citation type="submission" date="2023-07" db="EMBL/GenBank/DDBJ databases">
        <title>30 novel species of actinomycetes from the DSMZ collection.</title>
        <authorList>
            <person name="Nouioui I."/>
        </authorList>
    </citation>
    <scope>NUCLEOTIDE SEQUENCE [LARGE SCALE GENOMIC DNA]</scope>
    <source>
        <strain evidence="7">DSM 44938</strain>
    </source>
</reference>
<dbReference type="Proteomes" id="UP001183246">
    <property type="component" value="Unassembled WGS sequence"/>
</dbReference>
<dbReference type="SUPFAM" id="SSF53850">
    <property type="entry name" value="Periplasmic binding protein-like II"/>
    <property type="match status" value="1"/>
</dbReference>
<feature type="domain" description="Solute-binding protein family 5" evidence="5">
    <location>
        <begin position="71"/>
        <end position="456"/>
    </location>
</feature>
<evidence type="ECO:0000256" key="2">
    <source>
        <dbReference type="ARBA" id="ARBA00005695"/>
    </source>
</evidence>
<accession>A0ABU2N165</accession>
<dbReference type="RefSeq" id="WP_311708373.1">
    <property type="nucleotide sequence ID" value="NZ_JAVREL010000029.1"/>
</dbReference>
<dbReference type="Gene3D" id="3.10.105.10">
    <property type="entry name" value="Dipeptide-binding Protein, Domain 3"/>
    <property type="match status" value="1"/>
</dbReference>
<keyword evidence="3" id="KW-0813">Transport</keyword>
<comment type="caution">
    <text evidence="6">The sequence shown here is derived from an EMBL/GenBank/DDBJ whole genome shotgun (WGS) entry which is preliminary data.</text>
</comment>
<comment type="subcellular location">
    <subcellularLocation>
        <location evidence="1">Cell envelope</location>
    </subcellularLocation>
</comment>
<dbReference type="PANTHER" id="PTHR30290:SF10">
    <property type="entry name" value="PERIPLASMIC OLIGOPEPTIDE-BINDING PROTEIN-RELATED"/>
    <property type="match status" value="1"/>
</dbReference>
<sequence length="537" mass="58903">MGIGLTVVLAVGAVGGWMFFRSDEGDKTPIVVGSTSTPSMVDPGGAYDAGAAMLMSNVFQSLLTFESGREQPVPDAAESCEFTDNQLTVYRCTLREGLTFSSGREVTPEDVKFSYDRILAMADRAAREEEDDSIPEDEKFTHAGPSSLLATLEAVRTDGRDIIFELNQPDATFPFIVAGSAGAIVDRESYEEDEPRDDGKAVGSGPYVLTAYEPYEYAELEPNPDYVGANEVPELPITVRYFTQAEDGTPAEQLLADAWEAGEIDVNDGKMPPEVMAELNPSDPDYRFAESSGASIRVLGFNTREGAPMADGALRHAAAAMLDREAVTRHVQQDTVEALYSLIPVGFTGHGTPYYDQYRDTDAESLRQELEDAGHELPVSFNLAYSRGAANHAEAELIEQQLEADGLFDVEITYYDWSEFVPTLYGSHPYDAYLVGWRADYPDPATFTDELLGPGDGLNTGFSSHSIDQRIAAAQAEPDRGRAAEDYRIIHDEASETAPLIPIWQDKRIIISDPEITGIQHLSSSSGVWRLWELRRI</sequence>
<evidence type="ECO:0000256" key="1">
    <source>
        <dbReference type="ARBA" id="ARBA00004196"/>
    </source>
</evidence>
<dbReference type="PIRSF" id="PIRSF002741">
    <property type="entry name" value="MppA"/>
    <property type="match status" value="1"/>
</dbReference>
<dbReference type="Gene3D" id="3.40.190.10">
    <property type="entry name" value="Periplasmic binding protein-like II"/>
    <property type="match status" value="1"/>
</dbReference>
<evidence type="ECO:0000256" key="4">
    <source>
        <dbReference type="ARBA" id="ARBA00022729"/>
    </source>
</evidence>
<dbReference type="PANTHER" id="PTHR30290">
    <property type="entry name" value="PERIPLASMIC BINDING COMPONENT OF ABC TRANSPORTER"/>
    <property type="match status" value="1"/>
</dbReference>
<gene>
    <name evidence="6" type="ORF">RM590_32415</name>
</gene>
<keyword evidence="7" id="KW-1185">Reference proteome</keyword>
<dbReference type="InterPro" id="IPR039424">
    <property type="entry name" value="SBP_5"/>
</dbReference>
<dbReference type="InterPro" id="IPR030678">
    <property type="entry name" value="Peptide/Ni-bd"/>
</dbReference>
<evidence type="ECO:0000313" key="6">
    <source>
        <dbReference type="EMBL" id="MDT0347248.1"/>
    </source>
</evidence>
<dbReference type="Pfam" id="PF00496">
    <property type="entry name" value="SBP_bac_5"/>
    <property type="match status" value="1"/>
</dbReference>